<evidence type="ECO:0000256" key="2">
    <source>
        <dbReference type="ARBA" id="ARBA00022516"/>
    </source>
</evidence>
<dbReference type="PROSITE" id="PS00379">
    <property type="entry name" value="CDP_ALCOHOL_P_TRANSF"/>
    <property type="match status" value="1"/>
</dbReference>
<dbReference type="Gene3D" id="1.20.120.1760">
    <property type="match status" value="1"/>
</dbReference>
<evidence type="ECO:0000256" key="10">
    <source>
        <dbReference type="RuleBase" id="RU003750"/>
    </source>
</evidence>
<evidence type="ECO:0000256" key="9">
    <source>
        <dbReference type="ARBA" id="ARBA00023264"/>
    </source>
</evidence>
<feature type="transmembrane region" description="Helical" evidence="11">
    <location>
        <begin position="43"/>
        <end position="61"/>
    </location>
</feature>
<dbReference type="InterPro" id="IPR050324">
    <property type="entry name" value="CDP-alcohol_PTase-I"/>
</dbReference>
<evidence type="ECO:0000256" key="3">
    <source>
        <dbReference type="ARBA" id="ARBA00022679"/>
    </source>
</evidence>
<evidence type="ECO:0000256" key="7">
    <source>
        <dbReference type="ARBA" id="ARBA00023136"/>
    </source>
</evidence>
<sequence length="265" mass="28978">MKERFAGLSSHENIYTIPNFLTVTRLIAAPVVGYLILHDQQLWAVGLFAYAGITDLIDGWMARKYNLQTVVGSVIDPMADKALMTVVVICLAIKGALPLWLATLILGRDVALGIAAIYYRYASLPHPKTFMRYWDFSLPSAEVHPTGISKFNTFLQLAVIGSTLTLPVITNAMIPAVLTTAGLTTDALNSGLRVMQYVVTATTLWSGGSYVWRKDVVKILGTDEELKKKQGFRGRAILGLSLASFVVLAGVFAAKERANEDEKIL</sequence>
<dbReference type="FunFam" id="1.20.120.1760:FF:000017">
    <property type="entry name" value="Phosphatidyl synthase"/>
    <property type="match status" value="1"/>
</dbReference>
<evidence type="ECO:0000256" key="8">
    <source>
        <dbReference type="ARBA" id="ARBA00023209"/>
    </source>
</evidence>
<reference evidence="12" key="1">
    <citation type="journal article" date="2020" name="Stud. Mycol.">
        <title>101 Dothideomycetes genomes: a test case for predicting lifestyles and emergence of pathogens.</title>
        <authorList>
            <person name="Haridas S."/>
            <person name="Albert R."/>
            <person name="Binder M."/>
            <person name="Bloem J."/>
            <person name="Labutti K."/>
            <person name="Salamov A."/>
            <person name="Andreopoulos B."/>
            <person name="Baker S."/>
            <person name="Barry K."/>
            <person name="Bills G."/>
            <person name="Bluhm B."/>
            <person name="Cannon C."/>
            <person name="Castanera R."/>
            <person name="Culley D."/>
            <person name="Daum C."/>
            <person name="Ezra D."/>
            <person name="Gonzalez J."/>
            <person name="Henrissat B."/>
            <person name="Kuo A."/>
            <person name="Liang C."/>
            <person name="Lipzen A."/>
            <person name="Lutzoni F."/>
            <person name="Magnuson J."/>
            <person name="Mondo S."/>
            <person name="Nolan M."/>
            <person name="Ohm R."/>
            <person name="Pangilinan J."/>
            <person name="Park H.-J."/>
            <person name="Ramirez L."/>
            <person name="Alfaro M."/>
            <person name="Sun H."/>
            <person name="Tritt A."/>
            <person name="Yoshinaga Y."/>
            <person name="Zwiers L.-H."/>
            <person name="Turgeon B."/>
            <person name="Goodwin S."/>
            <person name="Spatafora J."/>
            <person name="Crous P."/>
            <person name="Grigoriev I."/>
        </authorList>
    </citation>
    <scope>NUCLEOTIDE SEQUENCE</scope>
    <source>
        <strain evidence="12">CBS 115976</strain>
    </source>
</reference>
<protein>
    <submittedName>
        <fullName evidence="12">Uncharacterized protein</fullName>
    </submittedName>
</protein>
<feature type="transmembrane region" description="Helical" evidence="11">
    <location>
        <begin position="154"/>
        <end position="174"/>
    </location>
</feature>
<dbReference type="AlphaFoldDB" id="A0A6A6UC46"/>
<keyword evidence="3 10" id="KW-0808">Transferase</keyword>
<keyword evidence="4 11" id="KW-0812">Transmembrane</keyword>
<evidence type="ECO:0000313" key="12">
    <source>
        <dbReference type="EMBL" id="KAF2668923.1"/>
    </source>
</evidence>
<evidence type="ECO:0000256" key="6">
    <source>
        <dbReference type="ARBA" id="ARBA00023098"/>
    </source>
</evidence>
<dbReference type="EMBL" id="MU004235">
    <property type="protein sequence ID" value="KAF2668923.1"/>
    <property type="molecule type" value="Genomic_DNA"/>
</dbReference>
<dbReference type="PANTHER" id="PTHR14269:SF60">
    <property type="entry name" value="CARDIOLIPIN SYNTHASE (CMP-FORMING)"/>
    <property type="match status" value="1"/>
</dbReference>
<evidence type="ECO:0000256" key="5">
    <source>
        <dbReference type="ARBA" id="ARBA00022989"/>
    </source>
</evidence>
<dbReference type="InterPro" id="IPR048254">
    <property type="entry name" value="CDP_ALCOHOL_P_TRANSF_CS"/>
</dbReference>
<proteinExistence type="inferred from homology"/>
<name>A0A6A6UC46_9PEZI</name>
<accession>A0A6A6UC46</accession>
<keyword evidence="2" id="KW-0444">Lipid biosynthesis</keyword>
<dbReference type="GO" id="GO:0016020">
    <property type="term" value="C:membrane"/>
    <property type="evidence" value="ECO:0007669"/>
    <property type="project" value="UniProtKB-SubCell"/>
</dbReference>
<keyword evidence="9" id="KW-1208">Phospholipid metabolism</keyword>
<dbReference type="Proteomes" id="UP000799302">
    <property type="component" value="Unassembled WGS sequence"/>
</dbReference>
<evidence type="ECO:0000256" key="11">
    <source>
        <dbReference type="SAM" id="Phobius"/>
    </source>
</evidence>
<dbReference type="Pfam" id="PF01066">
    <property type="entry name" value="CDP-OH_P_transf"/>
    <property type="match status" value="1"/>
</dbReference>
<comment type="similarity">
    <text evidence="10">Belongs to the CDP-alcohol phosphatidyltransferase class-I family.</text>
</comment>
<dbReference type="GO" id="GO:0005739">
    <property type="term" value="C:mitochondrion"/>
    <property type="evidence" value="ECO:0007669"/>
    <property type="project" value="TreeGrafter"/>
</dbReference>
<dbReference type="GO" id="GO:0043337">
    <property type="term" value="F:cardiolipin synthase (CMP-forming)"/>
    <property type="evidence" value="ECO:0007669"/>
    <property type="project" value="TreeGrafter"/>
</dbReference>
<keyword evidence="6" id="KW-0443">Lipid metabolism</keyword>
<dbReference type="InterPro" id="IPR000462">
    <property type="entry name" value="CDP-OH_P_trans"/>
</dbReference>
<gene>
    <name evidence="12" type="ORF">BT63DRAFT_245980</name>
</gene>
<evidence type="ECO:0000313" key="13">
    <source>
        <dbReference type="Proteomes" id="UP000799302"/>
    </source>
</evidence>
<comment type="subcellular location">
    <subcellularLocation>
        <location evidence="1">Membrane</location>
        <topology evidence="1">Multi-pass membrane protein</topology>
    </subcellularLocation>
</comment>
<dbReference type="InterPro" id="IPR043130">
    <property type="entry name" value="CDP-OH_PTrfase_TM_dom"/>
</dbReference>
<feature type="transmembrane region" description="Helical" evidence="11">
    <location>
        <begin position="82"/>
        <end position="99"/>
    </location>
</feature>
<keyword evidence="13" id="KW-1185">Reference proteome</keyword>
<keyword evidence="8" id="KW-0594">Phospholipid biosynthesis</keyword>
<dbReference type="PANTHER" id="PTHR14269">
    <property type="entry name" value="CDP-DIACYLGLYCEROL--GLYCEROL-3-PHOSPHATE 3-PHOSPHATIDYLTRANSFERASE-RELATED"/>
    <property type="match status" value="1"/>
</dbReference>
<feature type="transmembrane region" description="Helical" evidence="11">
    <location>
        <begin position="232"/>
        <end position="254"/>
    </location>
</feature>
<dbReference type="OrthoDB" id="10020554at2759"/>
<keyword evidence="5 11" id="KW-1133">Transmembrane helix</keyword>
<feature type="transmembrane region" description="Helical" evidence="11">
    <location>
        <begin position="194"/>
        <end position="212"/>
    </location>
</feature>
<keyword evidence="7 11" id="KW-0472">Membrane</keyword>
<organism evidence="12 13">
    <name type="scientific">Microthyrium microscopicum</name>
    <dbReference type="NCBI Taxonomy" id="703497"/>
    <lineage>
        <taxon>Eukaryota</taxon>
        <taxon>Fungi</taxon>
        <taxon>Dikarya</taxon>
        <taxon>Ascomycota</taxon>
        <taxon>Pezizomycotina</taxon>
        <taxon>Dothideomycetes</taxon>
        <taxon>Dothideomycetes incertae sedis</taxon>
        <taxon>Microthyriales</taxon>
        <taxon>Microthyriaceae</taxon>
        <taxon>Microthyrium</taxon>
    </lineage>
</organism>
<feature type="transmembrane region" description="Helical" evidence="11">
    <location>
        <begin position="20"/>
        <end position="37"/>
    </location>
</feature>
<dbReference type="GO" id="GO:0032049">
    <property type="term" value="P:cardiolipin biosynthetic process"/>
    <property type="evidence" value="ECO:0007669"/>
    <property type="project" value="TreeGrafter"/>
</dbReference>
<evidence type="ECO:0000256" key="1">
    <source>
        <dbReference type="ARBA" id="ARBA00004141"/>
    </source>
</evidence>
<evidence type="ECO:0000256" key="4">
    <source>
        <dbReference type="ARBA" id="ARBA00022692"/>
    </source>
</evidence>